<reference evidence="1 2" key="1">
    <citation type="journal article" date="2022" name="bioRxiv">
        <title>The genome of the oomycete Peronosclerospora sorghi, a cosmopolitan pathogen of maize and sorghum, is inflated with dispersed pseudogenes.</title>
        <authorList>
            <person name="Fletcher K."/>
            <person name="Martin F."/>
            <person name="Isakeit T."/>
            <person name="Cavanaugh K."/>
            <person name="Magill C."/>
            <person name="Michelmore R."/>
        </authorList>
    </citation>
    <scope>NUCLEOTIDE SEQUENCE [LARGE SCALE GENOMIC DNA]</scope>
    <source>
        <strain evidence="1">P6</strain>
    </source>
</reference>
<dbReference type="EMBL" id="CM047591">
    <property type="protein sequence ID" value="KAI9919055.1"/>
    <property type="molecule type" value="Genomic_DNA"/>
</dbReference>
<organism evidence="1 2">
    <name type="scientific">Peronosclerospora sorghi</name>
    <dbReference type="NCBI Taxonomy" id="230839"/>
    <lineage>
        <taxon>Eukaryota</taxon>
        <taxon>Sar</taxon>
        <taxon>Stramenopiles</taxon>
        <taxon>Oomycota</taxon>
        <taxon>Peronosporomycetes</taxon>
        <taxon>Peronosporales</taxon>
        <taxon>Peronosporaceae</taxon>
        <taxon>Peronosclerospora</taxon>
    </lineage>
</organism>
<name>A0ACC0WLZ7_9STRA</name>
<sequence>MHVICGPVGTGKSSLLLALLGEMSMHKLNDAIPSFAKRPGLRCLYYSQARWLFRGSVYSNLTLSPSDKTVMNDAELSRFERVGDRQVPEYVAERGSILSGRQRSPLQLTRAVYQDAGLYLFDDPFIGLDVKTSNNIVTNCFQTRSSLLPAHAAVVIVTDSVH</sequence>
<accession>A0ACC0WLZ7</accession>
<evidence type="ECO:0000313" key="1">
    <source>
        <dbReference type="EMBL" id="KAI9919055.1"/>
    </source>
</evidence>
<dbReference type="Proteomes" id="UP001163321">
    <property type="component" value="Chromosome 12"/>
</dbReference>
<gene>
    <name evidence="1" type="ORF">PsorP6_011316</name>
</gene>
<proteinExistence type="predicted"/>
<evidence type="ECO:0000313" key="2">
    <source>
        <dbReference type="Proteomes" id="UP001163321"/>
    </source>
</evidence>
<comment type="caution">
    <text evidence="1">The sequence shown here is derived from an EMBL/GenBank/DDBJ whole genome shotgun (WGS) entry which is preliminary data.</text>
</comment>
<protein>
    <submittedName>
        <fullName evidence="1">Uncharacterized protein</fullName>
    </submittedName>
</protein>
<keyword evidence="2" id="KW-1185">Reference proteome</keyword>